<proteinExistence type="inferred from homology"/>
<dbReference type="InterPro" id="IPR013653">
    <property type="entry name" value="GCN5-like_dom"/>
</dbReference>
<dbReference type="InterPro" id="IPR010313">
    <property type="entry name" value="Glycine_N-acyltransferase"/>
</dbReference>
<dbReference type="OrthoDB" id="61870at2759"/>
<feature type="domain" description="N-acetyltransferase" evidence="2">
    <location>
        <begin position="162"/>
        <end position="290"/>
    </location>
</feature>
<protein>
    <recommendedName>
        <fullName evidence="1">Glycine N-acyltransferase-like protein</fullName>
        <ecNumber evidence="1">2.3.1.-</ecNumber>
    </recommendedName>
</protein>
<dbReference type="SUPFAM" id="SSF55729">
    <property type="entry name" value="Acyl-CoA N-acyltransferases (Nat)"/>
    <property type="match status" value="1"/>
</dbReference>
<dbReference type="AlphaFoldDB" id="A0A8J9ZW44"/>
<dbReference type="PANTHER" id="PTHR15298:SF1">
    <property type="entry name" value="GLYCINE N-ACYLTRANSFERASE-LIKE PROTEIN"/>
    <property type="match status" value="1"/>
</dbReference>
<evidence type="ECO:0000313" key="4">
    <source>
        <dbReference type="Proteomes" id="UP000838412"/>
    </source>
</evidence>
<gene>
    <name evidence="3" type="primary">GLYATL3</name>
    <name evidence="3" type="ORF">BLAG_LOCUS17897</name>
</gene>
<dbReference type="Pfam" id="PF08445">
    <property type="entry name" value="FR47"/>
    <property type="match status" value="1"/>
</dbReference>
<dbReference type="InterPro" id="IPR000182">
    <property type="entry name" value="GNAT_dom"/>
</dbReference>
<dbReference type="GO" id="GO:0047961">
    <property type="term" value="F:glycine N-acyltransferase activity"/>
    <property type="evidence" value="ECO:0007669"/>
    <property type="project" value="InterPro"/>
</dbReference>
<dbReference type="Gene3D" id="3.40.630.30">
    <property type="match status" value="1"/>
</dbReference>
<dbReference type="EC" id="2.3.1.-" evidence="1"/>
<name>A0A8J9ZW44_BRALA</name>
<dbReference type="EMBL" id="OV696689">
    <property type="protein sequence ID" value="CAH1263101.1"/>
    <property type="molecule type" value="Genomic_DNA"/>
</dbReference>
<reference evidence="3" key="1">
    <citation type="submission" date="2022-01" db="EMBL/GenBank/DDBJ databases">
        <authorList>
            <person name="Braso-Vives M."/>
        </authorList>
    </citation>
    <scope>NUCLEOTIDE SEQUENCE</scope>
</reference>
<evidence type="ECO:0000259" key="2">
    <source>
        <dbReference type="PROSITE" id="PS51186"/>
    </source>
</evidence>
<dbReference type="PROSITE" id="PS51186">
    <property type="entry name" value="GNAT"/>
    <property type="match status" value="1"/>
</dbReference>
<keyword evidence="1" id="KW-0012">Acyltransferase</keyword>
<sequence>MIRMTRSLSRSELRKLVRSLVLDWDGLAFHSKAMLYCSAQHYLDGKIPWDMIFEVDRWPDYTAVLWTCKDAASAPSFARNEVFFHWTSEDGLRQLLKSKSINWTSLLKLVAFPLIGLTTLKEHLDLQGVPLPDRHAAVCDTAYYLHNTCPHVQNVNTTDNKVTIAPLTPEHGQLVSKTWKFGGTSEVEERVHYSISTFPSACVYDQDGNPVSWILFNYYGSQGLGYTLPEHRGKGYFQLASKHMISICLQKGYLPFLFIEDKNELSRTIHRKLGYSWTEAGRCAYIHLNC</sequence>
<evidence type="ECO:0000313" key="3">
    <source>
        <dbReference type="EMBL" id="CAH1263101.1"/>
    </source>
</evidence>
<dbReference type="PANTHER" id="PTHR15298">
    <property type="entry name" value="L-COA N-ACYLTRANSFERASE-RELATED"/>
    <property type="match status" value="1"/>
</dbReference>
<dbReference type="GO" id="GO:0005739">
    <property type="term" value="C:mitochondrion"/>
    <property type="evidence" value="ECO:0007669"/>
    <property type="project" value="InterPro"/>
</dbReference>
<evidence type="ECO:0000256" key="1">
    <source>
        <dbReference type="RuleBase" id="RU368002"/>
    </source>
</evidence>
<keyword evidence="1" id="KW-0808">Transferase</keyword>
<organism evidence="3 4">
    <name type="scientific">Branchiostoma lanceolatum</name>
    <name type="common">Common lancelet</name>
    <name type="synonym">Amphioxus lanceolatum</name>
    <dbReference type="NCBI Taxonomy" id="7740"/>
    <lineage>
        <taxon>Eukaryota</taxon>
        <taxon>Metazoa</taxon>
        <taxon>Chordata</taxon>
        <taxon>Cephalochordata</taxon>
        <taxon>Leptocardii</taxon>
        <taxon>Amphioxiformes</taxon>
        <taxon>Branchiostomatidae</taxon>
        <taxon>Branchiostoma</taxon>
    </lineage>
</organism>
<dbReference type="Proteomes" id="UP000838412">
    <property type="component" value="Chromosome 4"/>
</dbReference>
<dbReference type="InterPro" id="IPR016181">
    <property type="entry name" value="Acyl_CoA_acyltransferase"/>
</dbReference>
<accession>A0A8J9ZW44</accession>
<keyword evidence="4" id="KW-1185">Reference proteome</keyword>
<comment type="similarity">
    <text evidence="1">Belongs to the glycine N-acyltransferase family.</text>
</comment>